<dbReference type="SUPFAM" id="SSF50494">
    <property type="entry name" value="Trypsin-like serine proteases"/>
    <property type="match status" value="1"/>
</dbReference>
<dbReference type="KEGG" id="mets:DK389_03260"/>
<dbReference type="GO" id="GO:0042597">
    <property type="term" value="C:periplasmic space"/>
    <property type="evidence" value="ECO:0007669"/>
    <property type="project" value="TreeGrafter"/>
</dbReference>
<dbReference type="Proteomes" id="UP000245926">
    <property type="component" value="Chromosome"/>
</dbReference>
<name>A0A2U8W267_9HYPH</name>
<comment type="similarity">
    <text evidence="1">Belongs to the peptidase S1C family.</text>
</comment>
<reference evidence="7" key="1">
    <citation type="submission" date="2018-05" db="EMBL/GenBank/DDBJ databases">
        <title>Complete Genome Sequence of Methylobacterium sp. 17SD2-17.</title>
        <authorList>
            <person name="Srinivasan S."/>
        </authorList>
    </citation>
    <scope>NUCLEOTIDE SEQUENCE [LARGE SCALE GENOMIC DNA]</scope>
    <source>
        <strain evidence="7">17SD2-17</strain>
    </source>
</reference>
<organism evidence="6 7">
    <name type="scientific">Methylobacterium durans</name>
    <dbReference type="NCBI Taxonomy" id="2202825"/>
    <lineage>
        <taxon>Bacteria</taxon>
        <taxon>Pseudomonadati</taxon>
        <taxon>Pseudomonadota</taxon>
        <taxon>Alphaproteobacteria</taxon>
        <taxon>Hyphomicrobiales</taxon>
        <taxon>Methylobacteriaceae</taxon>
        <taxon>Methylobacterium</taxon>
    </lineage>
</organism>
<dbReference type="Pfam" id="PF13365">
    <property type="entry name" value="Trypsin_2"/>
    <property type="match status" value="1"/>
</dbReference>
<sequence length="293" mass="29600">MSAAATPSLLVGLSAELSDLVGRVAPSLVAVRSPRSRASGFTWQPHLIVTAEEALADDGEISVDLPDGSTAAAAIVGRDPSTDIALLRVEAALQPATLSAPALAAGGLVVAVGSAQGQPLAALGTVAQSGPAWRSLRGGSIDARIELGLTLRREAEGGLVVDANGHAFGMVVFGPSRRVLVIPTGTIERVAAMLRIDGRIARGYLGLGLHPISLPDGGTGVMIMSVAADGPGAAAGLLQGDVITGWNGRSIETLRAVQQDLGSDSIGRTVALSLRRAGADLQVTLTVAERPSP</sequence>
<dbReference type="Gene3D" id="2.30.42.10">
    <property type="match status" value="1"/>
</dbReference>
<keyword evidence="3" id="KW-0378">Hydrolase</keyword>
<evidence type="ECO:0000259" key="5">
    <source>
        <dbReference type="PROSITE" id="PS50106"/>
    </source>
</evidence>
<dbReference type="InterPro" id="IPR001940">
    <property type="entry name" value="Peptidase_S1C"/>
</dbReference>
<keyword evidence="7" id="KW-1185">Reference proteome</keyword>
<dbReference type="PANTHER" id="PTHR22939">
    <property type="entry name" value="SERINE PROTEASE FAMILY S1C HTRA-RELATED"/>
    <property type="match status" value="1"/>
</dbReference>
<dbReference type="SUPFAM" id="SSF50156">
    <property type="entry name" value="PDZ domain-like"/>
    <property type="match status" value="1"/>
</dbReference>
<dbReference type="SMART" id="SM00228">
    <property type="entry name" value="PDZ"/>
    <property type="match status" value="1"/>
</dbReference>
<gene>
    <name evidence="6" type="ORF">DK389_03260</name>
</gene>
<dbReference type="PANTHER" id="PTHR22939:SF129">
    <property type="entry name" value="SERINE PROTEASE HTRA2, MITOCHONDRIAL"/>
    <property type="match status" value="1"/>
</dbReference>
<feature type="domain" description="PDZ" evidence="5">
    <location>
        <begin position="199"/>
        <end position="278"/>
    </location>
</feature>
<dbReference type="InterPro" id="IPR036034">
    <property type="entry name" value="PDZ_sf"/>
</dbReference>
<dbReference type="GO" id="GO:0004252">
    <property type="term" value="F:serine-type endopeptidase activity"/>
    <property type="evidence" value="ECO:0007669"/>
    <property type="project" value="InterPro"/>
</dbReference>
<dbReference type="InterPro" id="IPR001478">
    <property type="entry name" value="PDZ"/>
</dbReference>
<dbReference type="PRINTS" id="PR00834">
    <property type="entry name" value="PROTEASES2C"/>
</dbReference>
<evidence type="ECO:0000313" key="6">
    <source>
        <dbReference type="EMBL" id="AWN39731.1"/>
    </source>
</evidence>
<dbReference type="EMBL" id="CP029550">
    <property type="protein sequence ID" value="AWN39731.1"/>
    <property type="molecule type" value="Genomic_DNA"/>
</dbReference>
<dbReference type="AlphaFoldDB" id="A0A2U8W267"/>
<dbReference type="PROSITE" id="PS50106">
    <property type="entry name" value="PDZ"/>
    <property type="match status" value="1"/>
</dbReference>
<accession>A0A2U8W267</accession>
<evidence type="ECO:0000256" key="4">
    <source>
        <dbReference type="ARBA" id="ARBA00022825"/>
    </source>
</evidence>
<dbReference type="Pfam" id="PF13180">
    <property type="entry name" value="PDZ_2"/>
    <property type="match status" value="1"/>
</dbReference>
<protein>
    <submittedName>
        <fullName evidence="6">Serine protease</fullName>
    </submittedName>
</protein>
<dbReference type="OrthoDB" id="9792183at2"/>
<evidence type="ECO:0000256" key="3">
    <source>
        <dbReference type="ARBA" id="ARBA00022801"/>
    </source>
</evidence>
<evidence type="ECO:0000313" key="7">
    <source>
        <dbReference type="Proteomes" id="UP000245926"/>
    </source>
</evidence>
<proteinExistence type="inferred from homology"/>
<evidence type="ECO:0000256" key="2">
    <source>
        <dbReference type="ARBA" id="ARBA00022670"/>
    </source>
</evidence>
<evidence type="ECO:0000256" key="1">
    <source>
        <dbReference type="ARBA" id="ARBA00010541"/>
    </source>
</evidence>
<keyword evidence="2 6" id="KW-0645">Protease</keyword>
<dbReference type="GO" id="GO:0006515">
    <property type="term" value="P:protein quality control for misfolded or incompletely synthesized proteins"/>
    <property type="evidence" value="ECO:0007669"/>
    <property type="project" value="TreeGrafter"/>
</dbReference>
<keyword evidence="4" id="KW-0720">Serine protease</keyword>
<dbReference type="InterPro" id="IPR009003">
    <property type="entry name" value="Peptidase_S1_PA"/>
</dbReference>
<dbReference type="RefSeq" id="WP_109887418.1">
    <property type="nucleotide sequence ID" value="NZ_CP029550.1"/>
</dbReference>
<dbReference type="Gene3D" id="2.40.10.120">
    <property type="match status" value="1"/>
</dbReference>